<feature type="compositionally biased region" description="Basic and acidic residues" evidence="1">
    <location>
        <begin position="69"/>
        <end position="78"/>
    </location>
</feature>
<comment type="caution">
    <text evidence="2">The sequence shown here is derived from an EMBL/GenBank/DDBJ whole genome shotgun (WGS) entry which is preliminary data.</text>
</comment>
<proteinExistence type="predicted"/>
<dbReference type="AlphaFoldDB" id="A0A919CFI0"/>
<reference evidence="2 3" key="1">
    <citation type="journal article" date="2014" name="Int. J. Syst. Evol. Microbiol.">
        <title>Complete genome sequence of Corynebacterium casei LMG S-19264T (=DSM 44701T), isolated from a smear-ripened cheese.</title>
        <authorList>
            <consortium name="US DOE Joint Genome Institute (JGI-PGF)"/>
            <person name="Walter F."/>
            <person name="Albersmeier A."/>
            <person name="Kalinowski J."/>
            <person name="Ruckert C."/>
        </authorList>
    </citation>
    <scope>NUCLEOTIDE SEQUENCE [LARGE SCALE GENOMIC DNA]</scope>
    <source>
        <strain evidence="2 3">KCTC 19473</strain>
    </source>
</reference>
<name>A0A919CFI0_9ACTN</name>
<feature type="region of interest" description="Disordered" evidence="1">
    <location>
        <begin position="133"/>
        <end position="181"/>
    </location>
</feature>
<accession>A0A919CFI0</accession>
<feature type="region of interest" description="Disordered" evidence="1">
    <location>
        <begin position="67"/>
        <end position="100"/>
    </location>
</feature>
<organism evidence="2 3">
    <name type="scientific">Nocardiopsis kunsanensis</name>
    <dbReference type="NCBI Taxonomy" id="141693"/>
    <lineage>
        <taxon>Bacteria</taxon>
        <taxon>Bacillati</taxon>
        <taxon>Actinomycetota</taxon>
        <taxon>Actinomycetes</taxon>
        <taxon>Streptosporangiales</taxon>
        <taxon>Nocardiopsidaceae</taxon>
        <taxon>Nocardiopsis</taxon>
    </lineage>
</organism>
<gene>
    <name evidence="2" type="ORF">GCM10007147_06840</name>
</gene>
<keyword evidence="3" id="KW-1185">Reference proteome</keyword>
<sequence length="181" mass="19430">MSLLRTHGHPCARAVIASWSGRFVHGQPRTQLPAAVGPFVCLQVPARAGRVFGRVGQRLPDGLVGGALHGDRDVRGEPAGEFGVHPRIPPPRDQDPDPAQGRVLRIRHRTAGVLAQHPQDVAQFPQGLAPRTADELGRRGRYACARSPPPVRPAGAVRVYGAAPEGPHNRAPTPQEQQKTQ</sequence>
<evidence type="ECO:0000313" key="3">
    <source>
        <dbReference type="Proteomes" id="UP000654947"/>
    </source>
</evidence>
<feature type="compositionally biased region" description="Polar residues" evidence="1">
    <location>
        <begin position="172"/>
        <end position="181"/>
    </location>
</feature>
<evidence type="ECO:0000256" key="1">
    <source>
        <dbReference type="SAM" id="MobiDB-lite"/>
    </source>
</evidence>
<protein>
    <submittedName>
        <fullName evidence="2">Uncharacterized protein</fullName>
    </submittedName>
</protein>
<evidence type="ECO:0000313" key="2">
    <source>
        <dbReference type="EMBL" id="GHD17555.1"/>
    </source>
</evidence>
<dbReference type="Proteomes" id="UP000654947">
    <property type="component" value="Unassembled WGS sequence"/>
</dbReference>
<dbReference type="EMBL" id="BMXL01000002">
    <property type="protein sequence ID" value="GHD17555.1"/>
    <property type="molecule type" value="Genomic_DNA"/>
</dbReference>